<proteinExistence type="predicted"/>
<protein>
    <recommendedName>
        <fullName evidence="1">Glycosyl hydrolase family 13 catalytic domain-containing protein</fullName>
    </recommendedName>
</protein>
<feature type="domain" description="Glycosyl hydrolase family 13 catalytic" evidence="1">
    <location>
        <begin position="21"/>
        <end position="184"/>
    </location>
</feature>
<dbReference type="EMBL" id="BARU01004081">
    <property type="protein sequence ID" value="GAH18547.1"/>
    <property type="molecule type" value="Genomic_DNA"/>
</dbReference>
<comment type="caution">
    <text evidence="2">The sequence shown here is derived from an EMBL/GenBank/DDBJ whole genome shotgun (WGS) entry which is preliminary data.</text>
</comment>
<sequence>MRRRKITTNKSKWYFNSVFYQIYPQSFQDSNSDGLGDLAGIISRLDYLQSLGIDAIWLNPIYPSPFKDAGYDVADYKNVARRYGNLNVFDRLIKEAHKRNIKVLMDLVFNHTSNKHPWFRESQKMQKNRHSKWYVWYPWEKHPELIKLKRGSWAMWAAERYESYYHQFTFYQPDLNFGFPDLPKE</sequence>
<dbReference type="InterPro" id="IPR045857">
    <property type="entry name" value="O16G_dom_2"/>
</dbReference>
<dbReference type="GO" id="GO:0009313">
    <property type="term" value="P:oligosaccharide catabolic process"/>
    <property type="evidence" value="ECO:0007669"/>
    <property type="project" value="TreeGrafter"/>
</dbReference>
<accession>X1DEC7</accession>
<dbReference type="Gene3D" id="3.90.400.10">
    <property type="entry name" value="Oligo-1,6-glucosidase, Domain 2"/>
    <property type="match status" value="1"/>
</dbReference>
<evidence type="ECO:0000313" key="2">
    <source>
        <dbReference type="EMBL" id="GAH18547.1"/>
    </source>
</evidence>
<dbReference type="AlphaFoldDB" id="X1DEC7"/>
<dbReference type="PANTHER" id="PTHR10357:SF179">
    <property type="entry name" value="NEUTRAL AND BASIC AMINO ACID TRANSPORT PROTEIN RBAT"/>
    <property type="match status" value="1"/>
</dbReference>
<reference evidence="2" key="1">
    <citation type="journal article" date="2014" name="Front. Microbiol.">
        <title>High frequency of phylogenetically diverse reductive dehalogenase-homologous genes in deep subseafloor sedimentary metagenomes.</title>
        <authorList>
            <person name="Kawai M."/>
            <person name="Futagami T."/>
            <person name="Toyoda A."/>
            <person name="Takaki Y."/>
            <person name="Nishi S."/>
            <person name="Hori S."/>
            <person name="Arai W."/>
            <person name="Tsubouchi T."/>
            <person name="Morono Y."/>
            <person name="Uchiyama I."/>
            <person name="Ito T."/>
            <person name="Fujiyama A."/>
            <person name="Inagaki F."/>
            <person name="Takami H."/>
        </authorList>
    </citation>
    <scope>NUCLEOTIDE SEQUENCE</scope>
    <source>
        <strain evidence="2">Expedition CK06-06</strain>
    </source>
</reference>
<dbReference type="Pfam" id="PF00128">
    <property type="entry name" value="Alpha-amylase"/>
    <property type="match status" value="1"/>
</dbReference>
<dbReference type="InterPro" id="IPR006047">
    <property type="entry name" value="GH13_cat_dom"/>
</dbReference>
<dbReference type="Gene3D" id="3.20.20.80">
    <property type="entry name" value="Glycosidases"/>
    <property type="match status" value="1"/>
</dbReference>
<organism evidence="2">
    <name type="scientific">marine sediment metagenome</name>
    <dbReference type="NCBI Taxonomy" id="412755"/>
    <lineage>
        <taxon>unclassified sequences</taxon>
        <taxon>metagenomes</taxon>
        <taxon>ecological metagenomes</taxon>
    </lineage>
</organism>
<feature type="non-terminal residue" evidence="2">
    <location>
        <position position="185"/>
    </location>
</feature>
<dbReference type="PANTHER" id="PTHR10357">
    <property type="entry name" value="ALPHA-AMYLASE FAMILY MEMBER"/>
    <property type="match status" value="1"/>
</dbReference>
<gene>
    <name evidence="2" type="ORF">S03H2_08406</name>
</gene>
<evidence type="ECO:0000259" key="1">
    <source>
        <dbReference type="SMART" id="SM00642"/>
    </source>
</evidence>
<name>X1DEC7_9ZZZZ</name>
<dbReference type="SUPFAM" id="SSF51445">
    <property type="entry name" value="(Trans)glycosidases"/>
    <property type="match status" value="1"/>
</dbReference>
<dbReference type="SMART" id="SM00642">
    <property type="entry name" value="Aamy"/>
    <property type="match status" value="1"/>
</dbReference>
<dbReference type="InterPro" id="IPR017853">
    <property type="entry name" value="GH"/>
</dbReference>
<dbReference type="GO" id="GO:0004556">
    <property type="term" value="F:alpha-amylase activity"/>
    <property type="evidence" value="ECO:0007669"/>
    <property type="project" value="TreeGrafter"/>
</dbReference>